<dbReference type="InterPro" id="IPR010982">
    <property type="entry name" value="Lambda_DNA-bd_dom_sf"/>
</dbReference>
<sequence>MPRRSSTSMKDVATLAGVSLGTVSNVVNSPDLVSPATRERVETAITKLGWVPNESARQLRAGRSRVISMVVMDIGNPFFTDVLRGAEDWVLGHGYHVQASNSASQAERESEQLRVLEQQRVGGVLWAPVSGPSERADALRRRGIPVVILDRAGIGGGYCSVSVDDVEGGRLAVDHLFRQGHTDVAVVGGPGTLHQVRDRRMGAEIARGQHGGDASLLFITTPTMESASGVAAADQIVALPDVERPTAVFAMNDLLAIGLLQGFVTHGLRVPDDVALVGYDDISFAASAAVPLSSVRQPREALGERAAELLFSEIEAADHDTPHEHQGVRFTPELVVRRSSAHERTPAGS</sequence>
<dbReference type="Gene3D" id="3.40.50.2300">
    <property type="match status" value="2"/>
</dbReference>
<evidence type="ECO:0000256" key="1">
    <source>
        <dbReference type="ARBA" id="ARBA00023015"/>
    </source>
</evidence>
<dbReference type="Proteomes" id="UP000198825">
    <property type="component" value="Chromosome I"/>
</dbReference>
<keyword evidence="6" id="KW-1185">Reference proteome</keyword>
<name>A0A1H2LSK7_9ACTN</name>
<evidence type="ECO:0000313" key="5">
    <source>
        <dbReference type="EMBL" id="SDU83919.1"/>
    </source>
</evidence>
<dbReference type="Pfam" id="PF00356">
    <property type="entry name" value="LacI"/>
    <property type="match status" value="1"/>
</dbReference>
<dbReference type="CDD" id="cd01392">
    <property type="entry name" value="HTH_LacI"/>
    <property type="match status" value="1"/>
</dbReference>
<dbReference type="Pfam" id="PF13377">
    <property type="entry name" value="Peripla_BP_3"/>
    <property type="match status" value="1"/>
</dbReference>
<gene>
    <name evidence="5" type="ORF">SAMN04488544_0760</name>
</gene>
<dbReference type="SUPFAM" id="SSF47413">
    <property type="entry name" value="lambda repressor-like DNA-binding domains"/>
    <property type="match status" value="1"/>
</dbReference>
<proteinExistence type="predicted"/>
<dbReference type="InterPro" id="IPR028082">
    <property type="entry name" value="Peripla_BP_I"/>
</dbReference>
<dbReference type="PANTHER" id="PTHR30146:SF109">
    <property type="entry name" value="HTH-TYPE TRANSCRIPTIONAL REGULATOR GALS"/>
    <property type="match status" value="1"/>
</dbReference>
<reference evidence="6" key="1">
    <citation type="submission" date="2016-10" db="EMBL/GenBank/DDBJ databases">
        <authorList>
            <person name="Varghese N."/>
            <person name="Submissions S."/>
        </authorList>
    </citation>
    <scope>NUCLEOTIDE SEQUENCE [LARGE SCALE GENOMIC DNA]</scope>
    <source>
        <strain evidence="6">DSM 21743</strain>
    </source>
</reference>
<dbReference type="EMBL" id="LT629799">
    <property type="protein sequence ID" value="SDU83919.1"/>
    <property type="molecule type" value="Genomic_DNA"/>
</dbReference>
<dbReference type="Gene3D" id="1.10.260.40">
    <property type="entry name" value="lambda repressor-like DNA-binding domains"/>
    <property type="match status" value="1"/>
</dbReference>
<dbReference type="InterPro" id="IPR046335">
    <property type="entry name" value="LacI/GalR-like_sensor"/>
</dbReference>
<dbReference type="InterPro" id="IPR000843">
    <property type="entry name" value="HTH_LacI"/>
</dbReference>
<dbReference type="GO" id="GO:0003700">
    <property type="term" value="F:DNA-binding transcription factor activity"/>
    <property type="evidence" value="ECO:0007669"/>
    <property type="project" value="TreeGrafter"/>
</dbReference>
<evidence type="ECO:0000256" key="3">
    <source>
        <dbReference type="ARBA" id="ARBA00023163"/>
    </source>
</evidence>
<dbReference type="STRING" id="546874.SAMN04488544_0760"/>
<dbReference type="SUPFAM" id="SSF53822">
    <property type="entry name" value="Periplasmic binding protein-like I"/>
    <property type="match status" value="1"/>
</dbReference>
<dbReference type="PROSITE" id="PS50932">
    <property type="entry name" value="HTH_LACI_2"/>
    <property type="match status" value="1"/>
</dbReference>
<evidence type="ECO:0000313" key="6">
    <source>
        <dbReference type="Proteomes" id="UP000198825"/>
    </source>
</evidence>
<accession>A0A1H2LSK7</accession>
<keyword evidence="1" id="KW-0805">Transcription regulation</keyword>
<dbReference type="RefSeq" id="WP_231918424.1">
    <property type="nucleotide sequence ID" value="NZ_LT629799.1"/>
</dbReference>
<dbReference type="PROSITE" id="PS00356">
    <property type="entry name" value="HTH_LACI_1"/>
    <property type="match status" value="1"/>
</dbReference>
<evidence type="ECO:0000259" key="4">
    <source>
        <dbReference type="PROSITE" id="PS50932"/>
    </source>
</evidence>
<feature type="domain" description="HTH lacI-type" evidence="4">
    <location>
        <begin position="7"/>
        <end position="61"/>
    </location>
</feature>
<organism evidence="5 6">
    <name type="scientific">Microlunatus sagamiharensis</name>
    <dbReference type="NCBI Taxonomy" id="546874"/>
    <lineage>
        <taxon>Bacteria</taxon>
        <taxon>Bacillati</taxon>
        <taxon>Actinomycetota</taxon>
        <taxon>Actinomycetes</taxon>
        <taxon>Propionibacteriales</taxon>
        <taxon>Propionibacteriaceae</taxon>
        <taxon>Microlunatus</taxon>
    </lineage>
</organism>
<evidence type="ECO:0000256" key="2">
    <source>
        <dbReference type="ARBA" id="ARBA00023125"/>
    </source>
</evidence>
<keyword evidence="3" id="KW-0804">Transcription</keyword>
<dbReference type="SMART" id="SM00354">
    <property type="entry name" value="HTH_LACI"/>
    <property type="match status" value="1"/>
</dbReference>
<dbReference type="GO" id="GO:0000976">
    <property type="term" value="F:transcription cis-regulatory region binding"/>
    <property type="evidence" value="ECO:0007669"/>
    <property type="project" value="TreeGrafter"/>
</dbReference>
<protein>
    <submittedName>
        <fullName evidence="5">Transcriptional regulator, LacI family</fullName>
    </submittedName>
</protein>
<keyword evidence="2" id="KW-0238">DNA-binding</keyword>
<dbReference type="AlphaFoldDB" id="A0A1H2LSK7"/>
<dbReference type="PANTHER" id="PTHR30146">
    <property type="entry name" value="LACI-RELATED TRANSCRIPTIONAL REPRESSOR"/>
    <property type="match status" value="1"/>
</dbReference>